<evidence type="ECO:0000313" key="7">
    <source>
        <dbReference type="Proteomes" id="UP000548685"/>
    </source>
</evidence>
<feature type="transmembrane region" description="Helical" evidence="2">
    <location>
        <begin position="232"/>
        <end position="260"/>
    </location>
</feature>
<feature type="transmembrane region" description="Helical" evidence="2">
    <location>
        <begin position="41"/>
        <end position="61"/>
    </location>
</feature>
<sequence length="519" mass="55790">MSEPQRTAPISVILGAIGSLRSAIFPAIAIAFSGIGGDGRFLLALGVGLVSVVIGTAFSYAHWRRLTYTIGETDIRVESGLFSRSARSVPYERIQDVSLEAKPLPRLFGLVAVKFETGAGGADDLALQYLTDAQGEDLRQLVRERRDDEAAVSVADPQAPVRSEPDAGEVLYALTPARLLTFGLFEFSLAVFAVLGGALQYVDNVSDIDVWNVDLWRGWLTEQGSTVASLGLFVQAAAAIAGLLGLVVIGMATGVVRTVLRDWGFTLTRSARGFRRQRGLLTRTDVVMPAHRVQGLVIGTGLVRYRFGWHGLSFVSLAQDAEGESHIVAPFAKMEEIAPIVSAAGFRLPDDSTQWHRASTRQRTDTVVFGSAVFVLAAIPVAIFAPFGLFLVPLGAAVLAAGANLYAWEFRRHAIDASQVYASHGFFSPTRQIATRLKLHSVEIAQGPIARLRGYATVHLGLAGGTFTMQGVPLAEARALRASVLETIASTDFSRLDQAPQNQALSEPHSEFSENFLAT</sequence>
<feature type="transmembrane region" description="Helical" evidence="2">
    <location>
        <begin position="366"/>
        <end position="384"/>
    </location>
</feature>
<dbReference type="AlphaFoldDB" id="A0A6I4UI02"/>
<keyword evidence="2" id="KW-1133">Transmembrane helix</keyword>
<organism evidence="5 6">
    <name type="scientific">Erythrobacter ramosus</name>
    <dbReference type="NCBI Taxonomy" id="35811"/>
    <lineage>
        <taxon>Bacteria</taxon>
        <taxon>Pseudomonadati</taxon>
        <taxon>Pseudomonadota</taxon>
        <taxon>Alphaproteobacteria</taxon>
        <taxon>Sphingomonadales</taxon>
        <taxon>Erythrobacteraceae</taxon>
        <taxon>Erythrobacter/Porphyrobacter group</taxon>
        <taxon>Erythrobacter</taxon>
    </lineage>
</organism>
<evidence type="ECO:0000256" key="2">
    <source>
        <dbReference type="SAM" id="Phobius"/>
    </source>
</evidence>
<comment type="caution">
    <text evidence="5">The sequence shown here is derived from an EMBL/GenBank/DDBJ whole genome shotgun (WGS) entry which is preliminary data.</text>
</comment>
<dbReference type="EMBL" id="WTYB01000001">
    <property type="protein sequence ID" value="MXP37444.1"/>
    <property type="molecule type" value="Genomic_DNA"/>
</dbReference>
<evidence type="ECO:0000313" key="5">
    <source>
        <dbReference type="EMBL" id="MXP37444.1"/>
    </source>
</evidence>
<reference evidence="5 6" key="1">
    <citation type="submission" date="2019-12" db="EMBL/GenBank/DDBJ databases">
        <title>Genomic-based taxomic classification of the family Erythrobacteraceae.</title>
        <authorList>
            <person name="Xu L."/>
        </authorList>
    </citation>
    <scope>NUCLEOTIDE SEQUENCE [LARGE SCALE GENOMIC DNA]</scope>
    <source>
        <strain evidence="5 6">JCM 10282</strain>
    </source>
</reference>
<dbReference type="PANTHER" id="PTHR34473">
    <property type="entry name" value="UPF0699 TRANSMEMBRANE PROTEIN YDBS"/>
    <property type="match status" value="1"/>
</dbReference>
<evidence type="ECO:0000313" key="4">
    <source>
        <dbReference type="EMBL" id="MBB3774915.1"/>
    </source>
</evidence>
<keyword evidence="2" id="KW-0472">Membrane</keyword>
<dbReference type="OrthoDB" id="8481729at2"/>
<feature type="transmembrane region" description="Helical" evidence="2">
    <location>
        <begin position="390"/>
        <end position="408"/>
    </location>
</feature>
<accession>A0A6I4UI02</accession>
<feature type="transmembrane region" description="Helical" evidence="2">
    <location>
        <begin position="12"/>
        <end position="35"/>
    </location>
</feature>
<proteinExistence type="predicted"/>
<keyword evidence="7" id="KW-1185">Reference proteome</keyword>
<name>A0A6I4UI02_9SPHN</name>
<dbReference type="EMBL" id="JACICE010000001">
    <property type="protein sequence ID" value="MBB3774915.1"/>
    <property type="molecule type" value="Genomic_DNA"/>
</dbReference>
<dbReference type="InterPro" id="IPR014529">
    <property type="entry name" value="UCP026631"/>
</dbReference>
<dbReference type="PANTHER" id="PTHR34473:SF2">
    <property type="entry name" value="UPF0699 TRANSMEMBRANE PROTEIN YDBT"/>
    <property type="match status" value="1"/>
</dbReference>
<gene>
    <name evidence="4" type="ORF">FHS52_000858</name>
    <name evidence="5" type="ORF">GRI59_02305</name>
</gene>
<feature type="domain" description="YdbS-like PH" evidence="3">
    <location>
        <begin position="63"/>
        <end position="139"/>
    </location>
</feature>
<feature type="transmembrane region" description="Helical" evidence="2">
    <location>
        <begin position="179"/>
        <end position="202"/>
    </location>
</feature>
<evidence type="ECO:0000256" key="1">
    <source>
        <dbReference type="SAM" id="MobiDB-lite"/>
    </source>
</evidence>
<dbReference type="RefSeq" id="WP_160759579.1">
    <property type="nucleotide sequence ID" value="NZ_BAAADZ010000002.1"/>
</dbReference>
<dbReference type="Proteomes" id="UP000548685">
    <property type="component" value="Unassembled WGS sequence"/>
</dbReference>
<dbReference type="PIRSF" id="PIRSF026631">
    <property type="entry name" value="UCP026631"/>
    <property type="match status" value="1"/>
</dbReference>
<reference evidence="4 7" key="2">
    <citation type="submission" date="2020-08" db="EMBL/GenBank/DDBJ databases">
        <title>Genomic Encyclopedia of Type Strains, Phase IV (KMG-IV): sequencing the most valuable type-strain genomes for metagenomic binning, comparative biology and taxonomic classification.</title>
        <authorList>
            <person name="Goeker M."/>
        </authorList>
    </citation>
    <scope>NUCLEOTIDE SEQUENCE [LARGE SCALE GENOMIC DNA]</scope>
    <source>
        <strain evidence="4 7">DSM 8510</strain>
    </source>
</reference>
<feature type="region of interest" description="Disordered" evidence="1">
    <location>
        <begin position="500"/>
        <end position="519"/>
    </location>
</feature>
<evidence type="ECO:0000259" key="3">
    <source>
        <dbReference type="Pfam" id="PF03703"/>
    </source>
</evidence>
<feature type="domain" description="YdbS-like PH" evidence="3">
    <location>
        <begin position="413"/>
        <end position="482"/>
    </location>
</feature>
<keyword evidence="2" id="KW-0812">Transmembrane</keyword>
<evidence type="ECO:0000313" key="6">
    <source>
        <dbReference type="Proteomes" id="UP000430021"/>
    </source>
</evidence>
<dbReference type="InterPro" id="IPR005182">
    <property type="entry name" value="YdbS-like_PH"/>
</dbReference>
<dbReference type="Pfam" id="PF03703">
    <property type="entry name" value="bPH_2"/>
    <property type="match status" value="2"/>
</dbReference>
<protein>
    <submittedName>
        <fullName evidence="4">Membrane protein</fullName>
    </submittedName>
    <submittedName>
        <fullName evidence="5">PH domain-containing protein</fullName>
    </submittedName>
</protein>
<dbReference type="Proteomes" id="UP000430021">
    <property type="component" value="Unassembled WGS sequence"/>
</dbReference>